<sequence length="252" mass="29069">MSVFEELNNAVAALKNTVLNFKFGAASLDDFKTDEEKFEDMRERLKHLNARLVLHKAQSDFQIRTQREPEKTVIQTVKNMHENAAISLINNLAVKLCLHSYNVQAILSGVEGDQDARKQIYACMSKIFGISEGILAVQQELEAERQKQLNLKIECQTALADYHDFLKEQEEIHSQRLQETNPEILRNKEKTQTTVKRICLMQKLITNFIAASNHLLLDVPLMIKMLEDHREMYTMEIISKIAHAERESMDVD</sequence>
<keyword evidence="1" id="KW-0175">Coiled coil</keyword>
<dbReference type="RefSeq" id="XP_017876903.1">
    <property type="nucleotide sequence ID" value="XM_018021414.2"/>
</dbReference>
<dbReference type="KEGG" id="ccal:108623108"/>
<dbReference type="GeneID" id="108623108"/>
<accession>A0AAJ7ITW4</accession>
<gene>
    <name evidence="3" type="primary">LOC108623108</name>
</gene>
<proteinExistence type="predicted"/>
<feature type="coiled-coil region" evidence="1">
    <location>
        <begin position="31"/>
        <end position="58"/>
    </location>
</feature>
<reference evidence="3" key="1">
    <citation type="submission" date="2025-08" db="UniProtKB">
        <authorList>
            <consortium name="RefSeq"/>
        </authorList>
    </citation>
    <scope>IDENTIFICATION</scope>
    <source>
        <tissue evidence="3">Whole body</tissue>
    </source>
</reference>
<dbReference type="Proteomes" id="UP000694925">
    <property type="component" value="Unplaced"/>
</dbReference>
<evidence type="ECO:0000313" key="3">
    <source>
        <dbReference type="RefSeq" id="XP_017876903.1"/>
    </source>
</evidence>
<evidence type="ECO:0000313" key="2">
    <source>
        <dbReference type="Proteomes" id="UP000694925"/>
    </source>
</evidence>
<organism evidence="2 3">
    <name type="scientific">Ceratina calcarata</name>
    <dbReference type="NCBI Taxonomy" id="156304"/>
    <lineage>
        <taxon>Eukaryota</taxon>
        <taxon>Metazoa</taxon>
        <taxon>Ecdysozoa</taxon>
        <taxon>Arthropoda</taxon>
        <taxon>Hexapoda</taxon>
        <taxon>Insecta</taxon>
        <taxon>Pterygota</taxon>
        <taxon>Neoptera</taxon>
        <taxon>Endopterygota</taxon>
        <taxon>Hymenoptera</taxon>
        <taxon>Apocrita</taxon>
        <taxon>Aculeata</taxon>
        <taxon>Apoidea</taxon>
        <taxon>Anthophila</taxon>
        <taxon>Apidae</taxon>
        <taxon>Ceratina</taxon>
        <taxon>Zadontomerus</taxon>
    </lineage>
</organism>
<dbReference type="AlphaFoldDB" id="A0AAJ7ITW4"/>
<protein>
    <submittedName>
        <fullName evidence="3">Uncharacterized protein LOC108623108</fullName>
    </submittedName>
</protein>
<name>A0AAJ7ITW4_9HYME</name>
<evidence type="ECO:0000256" key="1">
    <source>
        <dbReference type="SAM" id="Coils"/>
    </source>
</evidence>
<keyword evidence="2" id="KW-1185">Reference proteome</keyword>